<keyword evidence="13" id="KW-0464">Manganese</keyword>
<evidence type="ECO:0000256" key="6">
    <source>
        <dbReference type="ARBA" id="ARBA00022676"/>
    </source>
</evidence>
<keyword evidence="9" id="KW-0479">Metal-binding</keyword>
<evidence type="ECO:0000256" key="13">
    <source>
        <dbReference type="ARBA" id="ARBA00023211"/>
    </source>
</evidence>
<dbReference type="GO" id="GO:0046872">
    <property type="term" value="F:metal ion binding"/>
    <property type="evidence" value="ECO:0007669"/>
    <property type="project" value="UniProtKB-KW"/>
</dbReference>
<evidence type="ECO:0000256" key="3">
    <source>
        <dbReference type="ARBA" id="ARBA00004127"/>
    </source>
</evidence>
<comment type="cofactor">
    <cofactor evidence="2">
        <name>Mg(2+)</name>
        <dbReference type="ChEBI" id="CHEBI:18420"/>
    </cofactor>
</comment>
<accession>A0A914Q392</accession>
<comment type="pathway">
    <text evidence="4">Protein modification; protein glycosylation.</text>
</comment>
<evidence type="ECO:0000256" key="7">
    <source>
        <dbReference type="ARBA" id="ARBA00022679"/>
    </source>
</evidence>
<keyword evidence="11" id="KW-1133">Transmembrane helix</keyword>
<dbReference type="GO" id="GO:0018279">
    <property type="term" value="P:protein N-linked glycosylation via asparagine"/>
    <property type="evidence" value="ECO:0007669"/>
    <property type="project" value="TreeGrafter"/>
</dbReference>
<dbReference type="WBParaSite" id="PDA_v2.g23352.t1">
    <property type="protein sequence ID" value="PDA_v2.g23352.t1"/>
    <property type="gene ID" value="PDA_v2.g23352"/>
</dbReference>
<comment type="similarity">
    <text evidence="5">Belongs to the STT3 family.</text>
</comment>
<evidence type="ECO:0000256" key="2">
    <source>
        <dbReference type="ARBA" id="ARBA00001946"/>
    </source>
</evidence>
<evidence type="ECO:0000256" key="8">
    <source>
        <dbReference type="ARBA" id="ARBA00022692"/>
    </source>
</evidence>
<name>A0A914Q392_9BILA</name>
<dbReference type="GO" id="GO:0004579">
    <property type="term" value="F:dolichyl-diphosphooligosaccharide-protein glycotransferase activity"/>
    <property type="evidence" value="ECO:0007669"/>
    <property type="project" value="TreeGrafter"/>
</dbReference>
<dbReference type="PANTHER" id="PTHR13872:SF1">
    <property type="entry name" value="DOLICHYL-DIPHOSPHOOLIGOSACCHARIDE--PROTEIN GLYCOSYLTRANSFERASE SUBUNIT STT3B"/>
    <property type="match status" value="1"/>
</dbReference>
<dbReference type="GO" id="GO:0012505">
    <property type="term" value="C:endomembrane system"/>
    <property type="evidence" value="ECO:0007669"/>
    <property type="project" value="UniProtKB-SubCell"/>
</dbReference>
<reference evidence="15" key="1">
    <citation type="submission" date="2022-11" db="UniProtKB">
        <authorList>
            <consortium name="WormBaseParasite"/>
        </authorList>
    </citation>
    <scope>IDENTIFICATION</scope>
</reference>
<keyword evidence="14" id="KW-1185">Reference proteome</keyword>
<dbReference type="PANTHER" id="PTHR13872">
    <property type="entry name" value="DOLICHYL-DIPHOSPHOOLIGOSACCHARIDE--PROTEIN GLYCOSYLTRANSFERASE SUBUNIT"/>
    <property type="match status" value="1"/>
</dbReference>
<keyword evidence="10" id="KW-0460">Magnesium</keyword>
<protein>
    <submittedName>
        <fullName evidence="15">Dolichyl-diphosphooligosaccharide--protein glycotransferase</fullName>
    </submittedName>
</protein>
<dbReference type="Proteomes" id="UP000887578">
    <property type="component" value="Unplaced"/>
</dbReference>
<evidence type="ECO:0000256" key="11">
    <source>
        <dbReference type="ARBA" id="ARBA00022989"/>
    </source>
</evidence>
<evidence type="ECO:0000313" key="14">
    <source>
        <dbReference type="Proteomes" id="UP000887578"/>
    </source>
</evidence>
<evidence type="ECO:0000256" key="9">
    <source>
        <dbReference type="ARBA" id="ARBA00022723"/>
    </source>
</evidence>
<dbReference type="InterPro" id="IPR003674">
    <property type="entry name" value="Oligo_trans_STT3"/>
</dbReference>
<comment type="cofactor">
    <cofactor evidence="1">
        <name>Mn(2+)</name>
        <dbReference type="ChEBI" id="CHEBI:29035"/>
    </cofactor>
</comment>
<evidence type="ECO:0000256" key="4">
    <source>
        <dbReference type="ARBA" id="ARBA00004922"/>
    </source>
</evidence>
<evidence type="ECO:0000256" key="5">
    <source>
        <dbReference type="ARBA" id="ARBA00010810"/>
    </source>
</evidence>
<dbReference type="GO" id="GO:0016020">
    <property type="term" value="C:membrane"/>
    <property type="evidence" value="ECO:0007669"/>
    <property type="project" value="InterPro"/>
</dbReference>
<keyword evidence="12" id="KW-0472">Membrane</keyword>
<evidence type="ECO:0000256" key="10">
    <source>
        <dbReference type="ARBA" id="ARBA00022842"/>
    </source>
</evidence>
<keyword evidence="7" id="KW-0808">Transferase</keyword>
<sequence length="125" mass="14633">MVRIAEGEHPKIIREADYFTENGEYSVGEQASQTMLNSIMYKMSYYRFGEMNVGYGQQPGMDRTRGYVIGKTDVTLTHLEEAYTTENWLVRIYKVKKPENRPTIKYKERIVKSKRSPYVSKKVGF</sequence>
<comment type="subcellular location">
    <subcellularLocation>
        <location evidence="3">Endomembrane system</location>
        <topology evidence="3">Multi-pass membrane protein</topology>
    </subcellularLocation>
</comment>
<evidence type="ECO:0000256" key="12">
    <source>
        <dbReference type="ARBA" id="ARBA00023136"/>
    </source>
</evidence>
<dbReference type="GO" id="GO:0043687">
    <property type="term" value="P:post-translational protein modification"/>
    <property type="evidence" value="ECO:0007669"/>
    <property type="project" value="TreeGrafter"/>
</dbReference>
<dbReference type="AlphaFoldDB" id="A0A914Q392"/>
<evidence type="ECO:0000313" key="15">
    <source>
        <dbReference type="WBParaSite" id="PDA_v2.g23352.t1"/>
    </source>
</evidence>
<organism evidence="14 15">
    <name type="scientific">Panagrolaimus davidi</name>
    <dbReference type="NCBI Taxonomy" id="227884"/>
    <lineage>
        <taxon>Eukaryota</taxon>
        <taxon>Metazoa</taxon>
        <taxon>Ecdysozoa</taxon>
        <taxon>Nematoda</taxon>
        <taxon>Chromadorea</taxon>
        <taxon>Rhabditida</taxon>
        <taxon>Tylenchina</taxon>
        <taxon>Panagrolaimomorpha</taxon>
        <taxon>Panagrolaimoidea</taxon>
        <taxon>Panagrolaimidae</taxon>
        <taxon>Panagrolaimus</taxon>
    </lineage>
</organism>
<proteinExistence type="inferred from homology"/>
<keyword evidence="8" id="KW-0812">Transmembrane</keyword>
<evidence type="ECO:0000256" key="1">
    <source>
        <dbReference type="ARBA" id="ARBA00001936"/>
    </source>
</evidence>
<keyword evidence="6" id="KW-0328">Glycosyltransferase</keyword>